<gene>
    <name evidence="3" type="ORF">XAT740_LOCUS24768</name>
</gene>
<dbReference type="AlphaFoldDB" id="A0A814XXJ7"/>
<evidence type="ECO:0000313" key="4">
    <source>
        <dbReference type="Proteomes" id="UP000663828"/>
    </source>
</evidence>
<dbReference type="SMART" id="SM00409">
    <property type="entry name" value="IG"/>
    <property type="match status" value="2"/>
</dbReference>
<dbReference type="InterPro" id="IPR013783">
    <property type="entry name" value="Ig-like_fold"/>
</dbReference>
<evidence type="ECO:0000256" key="1">
    <source>
        <dbReference type="SAM" id="SignalP"/>
    </source>
</evidence>
<name>A0A814XXJ7_ADIRI</name>
<organism evidence="3 4">
    <name type="scientific">Adineta ricciae</name>
    <name type="common">Rotifer</name>
    <dbReference type="NCBI Taxonomy" id="249248"/>
    <lineage>
        <taxon>Eukaryota</taxon>
        <taxon>Metazoa</taxon>
        <taxon>Spiralia</taxon>
        <taxon>Gnathifera</taxon>
        <taxon>Rotifera</taxon>
        <taxon>Eurotatoria</taxon>
        <taxon>Bdelloidea</taxon>
        <taxon>Adinetida</taxon>
        <taxon>Adinetidae</taxon>
        <taxon>Adineta</taxon>
    </lineage>
</organism>
<sequence>MILIFVYLFTTILVVKGIDDELLLNGSQFPPSLFIPLDKSYLLECNSKHTVHWKVYLINGKIEIINDKLIRLNEFDKNRDGFYQCYVTDDVSMFRSMFIFSNGAQSISRNWTQLTVFDDDLLTVCRPVYFNYGFNEEFIELIDTEQTIRYNRSAILVKHIRSTTHLFCKLYLDTTCVGVRVQILIKKNLNHSVLLDNDLKKNEYLDMDSNERDVYQIAFQGDSVYFHCPTNVTLAVQWSYLSYNYYLMKTLPTIYEKDMKIRSVDISDSGMYICRTEKIIYKRIILTIIHPPKSPDGIYDHTLTVDFNSKYLVCCHLDGVPYPIYTWSMNIPSENTTFIWCSKRCCWLHVIYANYDNVTCTARNQLGMGKYTLNLIVRNTDLESTIVYDRLRIYDYLYTIHHLTVIRKTEENSDSGAIVTVTNMETTSVDSKVNIGTMKL</sequence>
<feature type="chain" id="PRO_5032972556" description="Immunoglobulin domain-containing protein" evidence="1">
    <location>
        <begin position="18"/>
        <end position="440"/>
    </location>
</feature>
<feature type="domain" description="Immunoglobulin" evidence="2">
    <location>
        <begin position="213"/>
        <end position="289"/>
    </location>
</feature>
<accession>A0A814XXJ7</accession>
<dbReference type="SUPFAM" id="SSF48726">
    <property type="entry name" value="Immunoglobulin"/>
    <property type="match status" value="2"/>
</dbReference>
<reference evidence="3" key="1">
    <citation type="submission" date="2021-02" db="EMBL/GenBank/DDBJ databases">
        <authorList>
            <person name="Nowell W R."/>
        </authorList>
    </citation>
    <scope>NUCLEOTIDE SEQUENCE</scope>
</reference>
<feature type="domain" description="Immunoglobulin" evidence="2">
    <location>
        <begin position="30"/>
        <end position="117"/>
    </location>
</feature>
<dbReference type="InterPro" id="IPR003599">
    <property type="entry name" value="Ig_sub"/>
</dbReference>
<dbReference type="Gene3D" id="2.60.40.10">
    <property type="entry name" value="Immunoglobulins"/>
    <property type="match status" value="1"/>
</dbReference>
<dbReference type="EMBL" id="CAJNOR010001934">
    <property type="protein sequence ID" value="CAF1222174.1"/>
    <property type="molecule type" value="Genomic_DNA"/>
</dbReference>
<comment type="caution">
    <text evidence="3">The sequence shown here is derived from an EMBL/GenBank/DDBJ whole genome shotgun (WGS) entry which is preliminary data.</text>
</comment>
<keyword evidence="4" id="KW-1185">Reference proteome</keyword>
<dbReference type="Proteomes" id="UP000663828">
    <property type="component" value="Unassembled WGS sequence"/>
</dbReference>
<dbReference type="InterPro" id="IPR036179">
    <property type="entry name" value="Ig-like_dom_sf"/>
</dbReference>
<protein>
    <recommendedName>
        <fullName evidence="2">Immunoglobulin domain-containing protein</fullName>
    </recommendedName>
</protein>
<keyword evidence="1" id="KW-0732">Signal</keyword>
<evidence type="ECO:0000259" key="2">
    <source>
        <dbReference type="SMART" id="SM00409"/>
    </source>
</evidence>
<evidence type="ECO:0000313" key="3">
    <source>
        <dbReference type="EMBL" id="CAF1222174.1"/>
    </source>
</evidence>
<feature type="signal peptide" evidence="1">
    <location>
        <begin position="1"/>
        <end position="17"/>
    </location>
</feature>
<proteinExistence type="predicted"/>